<accession>A0A368VVM3</accession>
<keyword evidence="4" id="KW-0460">Magnesium</keyword>
<dbReference type="EMBL" id="QPJC01000002">
    <property type="protein sequence ID" value="RCW45893.1"/>
    <property type="molecule type" value="Genomic_DNA"/>
</dbReference>
<dbReference type="RefSeq" id="WP_114451750.1">
    <property type="nucleotide sequence ID" value="NZ_QPJC01000002.1"/>
</dbReference>
<dbReference type="SUPFAM" id="SSF88723">
    <property type="entry name" value="PIN domain-like"/>
    <property type="match status" value="1"/>
</dbReference>
<evidence type="ECO:0000256" key="4">
    <source>
        <dbReference type="ARBA" id="ARBA00022842"/>
    </source>
</evidence>
<comment type="caution">
    <text evidence="7">The sequence shown here is derived from an EMBL/GenBank/DDBJ whole genome shotgun (WGS) entry which is preliminary data.</text>
</comment>
<dbReference type="InterPro" id="IPR029060">
    <property type="entry name" value="PIN-like_dom_sf"/>
</dbReference>
<name>A0A368VVM3_9ACTN</name>
<dbReference type="Pfam" id="PF13470">
    <property type="entry name" value="PIN_3"/>
    <property type="match status" value="1"/>
</dbReference>
<dbReference type="GO" id="GO:0016787">
    <property type="term" value="F:hydrolase activity"/>
    <property type="evidence" value="ECO:0007669"/>
    <property type="project" value="UniProtKB-KW"/>
</dbReference>
<dbReference type="InterPro" id="IPR002716">
    <property type="entry name" value="PIN_dom"/>
</dbReference>
<evidence type="ECO:0000313" key="8">
    <source>
        <dbReference type="Proteomes" id="UP000253495"/>
    </source>
</evidence>
<keyword evidence="1" id="KW-0540">Nuclease</keyword>
<sequence length="184" mass="20935">MIRVLLDTCVLFKPLLCDTLLCIAEEEVYQPLWSVDILEELERNLIRHNITEQAAQRRIGRMRQHFPDALVEDYQDLIPAMRNDPGDRHVLAAAVAGNAELVVTENLRHFPEEAANPYGLEIVSQDKFLLDQVDLVPRAVHEALTRQVSRYRREPRTLEDLVIALGTPGNGCPQFAKRCHADSC</sequence>
<dbReference type="AlphaFoldDB" id="A0A368VVM3"/>
<keyword evidence="3" id="KW-0378">Hydrolase</keyword>
<dbReference type="Pfam" id="PF26343">
    <property type="entry name" value="VapC50_C"/>
    <property type="match status" value="1"/>
</dbReference>
<proteinExistence type="predicted"/>
<organism evidence="7 8">
    <name type="scientific">Halopolyspora algeriensis</name>
    <dbReference type="NCBI Taxonomy" id="1500506"/>
    <lineage>
        <taxon>Bacteria</taxon>
        <taxon>Bacillati</taxon>
        <taxon>Actinomycetota</taxon>
        <taxon>Actinomycetes</taxon>
        <taxon>Actinomycetes incertae sedis</taxon>
        <taxon>Halopolyspora</taxon>
    </lineage>
</organism>
<protein>
    <submittedName>
        <fullName evidence="7">Putative nucleic acid-binding protein</fullName>
    </submittedName>
</protein>
<gene>
    <name evidence="7" type="ORF">DFQ14_102194</name>
</gene>
<keyword evidence="8" id="KW-1185">Reference proteome</keyword>
<evidence type="ECO:0000256" key="3">
    <source>
        <dbReference type="ARBA" id="ARBA00022801"/>
    </source>
</evidence>
<evidence type="ECO:0000313" key="7">
    <source>
        <dbReference type="EMBL" id="RCW45893.1"/>
    </source>
</evidence>
<dbReference type="InterPro" id="IPR058652">
    <property type="entry name" value="VapC50_C"/>
</dbReference>
<evidence type="ECO:0000256" key="2">
    <source>
        <dbReference type="ARBA" id="ARBA00022723"/>
    </source>
</evidence>
<dbReference type="Proteomes" id="UP000253495">
    <property type="component" value="Unassembled WGS sequence"/>
</dbReference>
<feature type="domain" description="VapC50 C-terminal" evidence="6">
    <location>
        <begin position="126"/>
        <end position="180"/>
    </location>
</feature>
<evidence type="ECO:0000259" key="5">
    <source>
        <dbReference type="Pfam" id="PF13470"/>
    </source>
</evidence>
<keyword evidence="2" id="KW-0479">Metal-binding</keyword>
<dbReference type="GO" id="GO:0046872">
    <property type="term" value="F:metal ion binding"/>
    <property type="evidence" value="ECO:0007669"/>
    <property type="project" value="UniProtKB-KW"/>
</dbReference>
<dbReference type="GO" id="GO:0004518">
    <property type="term" value="F:nuclease activity"/>
    <property type="evidence" value="ECO:0007669"/>
    <property type="project" value="UniProtKB-KW"/>
</dbReference>
<feature type="domain" description="PIN" evidence="5">
    <location>
        <begin position="3"/>
        <end position="107"/>
    </location>
</feature>
<evidence type="ECO:0000259" key="6">
    <source>
        <dbReference type="Pfam" id="PF26343"/>
    </source>
</evidence>
<dbReference type="OrthoDB" id="113459at2"/>
<reference evidence="7 8" key="1">
    <citation type="submission" date="2018-07" db="EMBL/GenBank/DDBJ databases">
        <title>Genomic Encyclopedia of Type Strains, Phase III (KMG-III): the genomes of soil and plant-associated and newly described type strains.</title>
        <authorList>
            <person name="Whitman W."/>
        </authorList>
    </citation>
    <scope>NUCLEOTIDE SEQUENCE [LARGE SCALE GENOMIC DNA]</scope>
    <source>
        <strain evidence="7 8">CECT 8575</strain>
    </source>
</reference>
<evidence type="ECO:0000256" key="1">
    <source>
        <dbReference type="ARBA" id="ARBA00022722"/>
    </source>
</evidence>